<organism evidence="5 6">
    <name type="scientific">Vigna mungo</name>
    <name type="common">Black gram</name>
    <name type="synonym">Phaseolus mungo</name>
    <dbReference type="NCBI Taxonomy" id="3915"/>
    <lineage>
        <taxon>Eukaryota</taxon>
        <taxon>Viridiplantae</taxon>
        <taxon>Streptophyta</taxon>
        <taxon>Embryophyta</taxon>
        <taxon>Tracheophyta</taxon>
        <taxon>Spermatophyta</taxon>
        <taxon>Magnoliopsida</taxon>
        <taxon>eudicotyledons</taxon>
        <taxon>Gunneridae</taxon>
        <taxon>Pentapetalae</taxon>
        <taxon>rosids</taxon>
        <taxon>fabids</taxon>
        <taxon>Fabales</taxon>
        <taxon>Fabaceae</taxon>
        <taxon>Papilionoideae</taxon>
        <taxon>50 kb inversion clade</taxon>
        <taxon>NPAAA clade</taxon>
        <taxon>indigoferoid/millettioid clade</taxon>
        <taxon>Phaseoleae</taxon>
        <taxon>Vigna</taxon>
    </lineage>
</organism>
<dbReference type="EMBL" id="CP144690">
    <property type="protein sequence ID" value="WVY90388.1"/>
    <property type="molecule type" value="Genomic_DNA"/>
</dbReference>
<feature type="domain" description="HTH myb-type" evidence="4">
    <location>
        <begin position="184"/>
        <end position="209"/>
    </location>
</feature>
<reference evidence="5 6" key="1">
    <citation type="journal article" date="2023" name="Life. Sci Alliance">
        <title>Evolutionary insights into 3D genome organization and epigenetic landscape of Vigna mungo.</title>
        <authorList>
            <person name="Junaid A."/>
            <person name="Singh B."/>
            <person name="Bhatia S."/>
        </authorList>
    </citation>
    <scope>NUCLEOTIDE SEQUENCE [LARGE SCALE GENOMIC DNA]</scope>
    <source>
        <strain evidence="5">Urdbean</strain>
    </source>
</reference>
<accession>A0AAQ3REX0</accession>
<dbReference type="AlphaFoldDB" id="A0AAQ3REX0"/>
<keyword evidence="6" id="KW-1185">Reference proteome</keyword>
<gene>
    <name evidence="5" type="ORF">V8G54_035902</name>
</gene>
<dbReference type="InterPro" id="IPR017930">
    <property type="entry name" value="Myb_dom"/>
</dbReference>
<name>A0AAQ3REX0_VIGMU</name>
<evidence type="ECO:0000313" key="6">
    <source>
        <dbReference type="Proteomes" id="UP001374535"/>
    </source>
</evidence>
<evidence type="ECO:0000256" key="3">
    <source>
        <dbReference type="SAM" id="MobiDB-lite"/>
    </source>
</evidence>
<dbReference type="PANTHER" id="PTHR47206">
    <property type="entry name" value="HOMEODOMAIN-LIKE SUPERFAMILY PROTEIN"/>
    <property type="match status" value="1"/>
</dbReference>
<dbReference type="PROSITE" id="PS51294">
    <property type="entry name" value="HTH_MYB"/>
    <property type="match status" value="1"/>
</dbReference>
<evidence type="ECO:0000256" key="1">
    <source>
        <dbReference type="ARBA" id="ARBA00004123"/>
    </source>
</evidence>
<proteinExistence type="predicted"/>
<feature type="non-terminal residue" evidence="5">
    <location>
        <position position="1"/>
    </location>
</feature>
<protein>
    <recommendedName>
        <fullName evidence="4">HTH myb-type domain-containing protein</fullName>
    </recommendedName>
</protein>
<dbReference type="Proteomes" id="UP001374535">
    <property type="component" value="Chromosome 11"/>
</dbReference>
<feature type="compositionally biased region" description="Low complexity" evidence="3">
    <location>
        <begin position="173"/>
        <end position="184"/>
    </location>
</feature>
<sequence>MVKEVNKQRRVKVPFSAEDTASLLQRYDAPTVLTLLQELANYPYSKFNWNDLAAKTSTGISNAREYQMLWRHLAYGHSMANLDDDAQPLDDDSDLESEREALPRLNKETATEAAAFVKVIIASFKLGESSATSSVIQAPLTINTPSTIDKNESSSNTDIIFPVTVKRQTLPNTSSTRVVRSSTSIKKKREPWSEQEDLQLRDAVQKWGE</sequence>
<feature type="region of interest" description="Disordered" evidence="3">
    <location>
        <begin position="172"/>
        <end position="209"/>
    </location>
</feature>
<dbReference type="PANTHER" id="PTHR47206:SF1">
    <property type="entry name" value="HOMEODOMAIN-LIKE SUPERFAMILY PROTEIN"/>
    <property type="match status" value="1"/>
</dbReference>
<comment type="subcellular location">
    <subcellularLocation>
        <location evidence="1">Nucleus</location>
    </subcellularLocation>
</comment>
<feature type="compositionally biased region" description="Basic and acidic residues" evidence="3">
    <location>
        <begin position="198"/>
        <end position="209"/>
    </location>
</feature>
<evidence type="ECO:0000259" key="4">
    <source>
        <dbReference type="PROSITE" id="PS51294"/>
    </source>
</evidence>
<evidence type="ECO:0000256" key="2">
    <source>
        <dbReference type="ARBA" id="ARBA00023242"/>
    </source>
</evidence>
<keyword evidence="2" id="KW-0539">Nucleus</keyword>
<dbReference type="GO" id="GO:0005634">
    <property type="term" value="C:nucleus"/>
    <property type="evidence" value="ECO:0007669"/>
    <property type="project" value="UniProtKB-SubCell"/>
</dbReference>
<evidence type="ECO:0000313" key="5">
    <source>
        <dbReference type="EMBL" id="WVY90388.1"/>
    </source>
</evidence>